<evidence type="ECO:0000259" key="2">
    <source>
        <dbReference type="Pfam" id="PF12080"/>
    </source>
</evidence>
<keyword evidence="1" id="KW-0472">Membrane</keyword>
<dbReference type="NCBIfam" id="TIGR03517">
    <property type="entry name" value="GldM_gliding"/>
    <property type="match status" value="1"/>
</dbReference>
<evidence type="ECO:0000313" key="6">
    <source>
        <dbReference type="EMBL" id="AMD84447.1"/>
    </source>
</evidence>
<proteinExistence type="predicted"/>
<dbReference type="RefSeq" id="WP_066428013.1">
    <property type="nucleotide sequence ID" value="NZ_CP014227.1"/>
</dbReference>
<dbReference type="EMBL" id="LT906449">
    <property type="protein sequence ID" value="SNV10489.1"/>
    <property type="molecule type" value="Genomic_DNA"/>
</dbReference>
<dbReference type="Pfam" id="PF12081">
    <property type="entry name" value="GldM_1st"/>
    <property type="match status" value="1"/>
</dbReference>
<evidence type="ECO:0000256" key="1">
    <source>
        <dbReference type="SAM" id="Phobius"/>
    </source>
</evidence>
<evidence type="ECO:0000313" key="8">
    <source>
        <dbReference type="Proteomes" id="UP000065822"/>
    </source>
</evidence>
<keyword evidence="1" id="KW-0812">Transmembrane</keyword>
<dbReference type="InterPro" id="IPR022720">
    <property type="entry name" value="Motility-assoc_prot_GldM_N"/>
</dbReference>
<evidence type="ECO:0000259" key="3">
    <source>
        <dbReference type="Pfam" id="PF12081"/>
    </source>
</evidence>
<keyword evidence="8" id="KW-1185">Reference proteome</keyword>
<dbReference type="InterPro" id="IPR048406">
    <property type="entry name" value="GldM_Ig-like-2"/>
</dbReference>
<dbReference type="Pfam" id="PF21601">
    <property type="entry name" value="GldM_2nd"/>
    <property type="match status" value="1"/>
</dbReference>
<dbReference type="Pfam" id="PF12080">
    <property type="entry name" value="GldM_4th"/>
    <property type="match status" value="1"/>
</dbReference>
<accession>A0AAX2GY18</accession>
<name>A0AAX2GY18_9FLAO</name>
<feature type="transmembrane region" description="Helical" evidence="1">
    <location>
        <begin position="12"/>
        <end position="29"/>
    </location>
</feature>
<organism evidence="7 9">
    <name type="scientific">Capnocytophaga haemolytica</name>
    <dbReference type="NCBI Taxonomy" id="45243"/>
    <lineage>
        <taxon>Bacteria</taxon>
        <taxon>Pseudomonadati</taxon>
        <taxon>Bacteroidota</taxon>
        <taxon>Flavobacteriia</taxon>
        <taxon>Flavobacteriales</taxon>
        <taxon>Flavobacteriaceae</taxon>
        <taxon>Capnocytophaga</taxon>
    </lineage>
</organism>
<evidence type="ECO:0000259" key="4">
    <source>
        <dbReference type="Pfam" id="PF21601"/>
    </source>
</evidence>
<gene>
    <name evidence="6" type="ORF">AXF12_02190</name>
    <name evidence="7" type="ORF">SAMEA44541418_01312</name>
</gene>
<sequence>MAGGKLSPRQKMINLMYLVFIAMMALNMGKEVLNAFGLVNQKFESSNKRATEVNDAALQALAMKASESPDKFAEIYDKSKQIKELSNNFYSFIQGIKDDVEDQTGQKGVPADKKDYEAMDKSDYTDDLFFKGNGGYNTKGQEFIDQINNYREGILKILGDAPQYKQLAERVKVNFTTEPVRNKDGIKVKWLQYNFEGFPYVATLAKLSMMQSDIRSTEQGFFDDALKESYKTTASMTNYTTLLEQSKGAYYQGEKFDGAIVLGRKDATTRPNEVDLSLDGRKLGASDFTIEDGRVKLNISAGNTGDHKITGNLYFDEDGKRIAVPVAQSFSTIPKPNSAVISADKMNVVYRGVANPITISMPGVPDNKISASAAGLSKASGAGAWVMRPGAGREVTIHVTGELGGQKFSSSKMFRIKSIPRPVTSMGGQIGTAKLPKANVAVLPVSAVLEDFDFDLKLQVNEFKVFVPGQPSIVVRGSNKFNEQARAAVLRARRGDKIQIFDVKASIVGNSTLKLPPLTPIVIEITN</sequence>
<reference evidence="6 8" key="1">
    <citation type="submission" date="2016-02" db="EMBL/GenBank/DDBJ databases">
        <authorList>
            <person name="Holder M.E."/>
            <person name="Ajami N.J."/>
            <person name="Petrosino J.F."/>
        </authorList>
    </citation>
    <scope>NUCLEOTIDE SEQUENCE [LARGE SCALE GENOMIC DNA]</scope>
    <source>
        <strain evidence="6 8">CCUG 32990</strain>
    </source>
</reference>
<feature type="domain" description="Gliding motility-associated protein GldM N-terminal" evidence="3">
    <location>
        <begin position="31"/>
        <end position="227"/>
    </location>
</feature>
<dbReference type="Proteomes" id="UP000065822">
    <property type="component" value="Chromosome"/>
</dbReference>
<evidence type="ECO:0000313" key="9">
    <source>
        <dbReference type="Proteomes" id="UP000215539"/>
    </source>
</evidence>
<evidence type="ECO:0000259" key="5">
    <source>
        <dbReference type="Pfam" id="PF21602"/>
    </source>
</evidence>
<feature type="domain" description="Gliding motility-associated protein GldM C-terminal" evidence="2">
    <location>
        <begin position="420"/>
        <end position="525"/>
    </location>
</feature>
<dbReference type="KEGG" id="chg:AXF12_02190"/>
<dbReference type="AlphaFoldDB" id="A0AAX2GY18"/>
<dbReference type="EMBL" id="CP014227">
    <property type="protein sequence ID" value="AMD84447.1"/>
    <property type="molecule type" value="Genomic_DNA"/>
</dbReference>
<feature type="domain" description="Gliding motility-associated protein GldM first immunoglobulin-like" evidence="4">
    <location>
        <begin position="233"/>
        <end position="333"/>
    </location>
</feature>
<keyword evidence="1" id="KW-1133">Transmembrane helix</keyword>
<dbReference type="Pfam" id="PF21602">
    <property type="entry name" value="GldM_3rd"/>
    <property type="match status" value="1"/>
</dbReference>
<evidence type="ECO:0000313" key="7">
    <source>
        <dbReference type="EMBL" id="SNV10489.1"/>
    </source>
</evidence>
<dbReference type="Proteomes" id="UP000215539">
    <property type="component" value="Chromosome 1"/>
</dbReference>
<dbReference type="InterPro" id="IPR048405">
    <property type="entry name" value="GldM_Ig-like-1"/>
</dbReference>
<reference evidence="7 9" key="2">
    <citation type="submission" date="2017-06" db="EMBL/GenBank/DDBJ databases">
        <authorList>
            <consortium name="Pathogen Informatics"/>
        </authorList>
    </citation>
    <scope>NUCLEOTIDE SEQUENCE [LARGE SCALE GENOMIC DNA]</scope>
    <source>
        <strain evidence="7 9">NCTC12947</strain>
    </source>
</reference>
<dbReference type="InterPro" id="IPR022719">
    <property type="entry name" value="Motility-assoc_prot_GldM_C"/>
</dbReference>
<dbReference type="InterPro" id="IPR019859">
    <property type="entry name" value="Motility-assoc_prot_GldM"/>
</dbReference>
<feature type="domain" description="Gliding motility-associated protein GldM second immunoglobulin-like" evidence="5">
    <location>
        <begin position="338"/>
        <end position="417"/>
    </location>
</feature>
<protein>
    <submittedName>
        <fullName evidence="6">Gliding motility protein GldM</fullName>
    </submittedName>
    <submittedName>
        <fullName evidence="7">Gliding motility-associated protein GldM</fullName>
    </submittedName>
</protein>